<dbReference type="Proteomes" id="UP000828390">
    <property type="component" value="Unassembled WGS sequence"/>
</dbReference>
<evidence type="ECO:0000256" key="1">
    <source>
        <dbReference type="SAM" id="MobiDB-lite"/>
    </source>
</evidence>
<comment type="caution">
    <text evidence="2">The sequence shown here is derived from an EMBL/GenBank/DDBJ whole genome shotgun (WGS) entry which is preliminary data.</text>
</comment>
<reference evidence="2" key="2">
    <citation type="submission" date="2020-11" db="EMBL/GenBank/DDBJ databases">
        <authorList>
            <person name="McCartney M.A."/>
            <person name="Auch B."/>
            <person name="Kono T."/>
            <person name="Mallez S."/>
            <person name="Becker A."/>
            <person name="Gohl D.M."/>
            <person name="Silverstein K.A.T."/>
            <person name="Koren S."/>
            <person name="Bechman K.B."/>
            <person name="Herman A."/>
            <person name="Abrahante J.E."/>
            <person name="Garbe J."/>
        </authorList>
    </citation>
    <scope>NUCLEOTIDE SEQUENCE</scope>
    <source>
        <strain evidence="2">Duluth1</strain>
        <tissue evidence="2">Whole animal</tissue>
    </source>
</reference>
<feature type="region of interest" description="Disordered" evidence="1">
    <location>
        <begin position="1"/>
        <end position="30"/>
    </location>
</feature>
<organism evidence="2 3">
    <name type="scientific">Dreissena polymorpha</name>
    <name type="common">Zebra mussel</name>
    <name type="synonym">Mytilus polymorpha</name>
    <dbReference type="NCBI Taxonomy" id="45954"/>
    <lineage>
        <taxon>Eukaryota</taxon>
        <taxon>Metazoa</taxon>
        <taxon>Spiralia</taxon>
        <taxon>Lophotrochozoa</taxon>
        <taxon>Mollusca</taxon>
        <taxon>Bivalvia</taxon>
        <taxon>Autobranchia</taxon>
        <taxon>Heteroconchia</taxon>
        <taxon>Euheterodonta</taxon>
        <taxon>Imparidentia</taxon>
        <taxon>Neoheterodontei</taxon>
        <taxon>Myida</taxon>
        <taxon>Dreissenoidea</taxon>
        <taxon>Dreissenidae</taxon>
        <taxon>Dreissena</taxon>
    </lineage>
</organism>
<name>A0A9D4QLP0_DREPO</name>
<protein>
    <submittedName>
        <fullName evidence="2">Uncharacterized protein</fullName>
    </submittedName>
</protein>
<gene>
    <name evidence="2" type="ORF">DPMN_109150</name>
</gene>
<evidence type="ECO:0000313" key="3">
    <source>
        <dbReference type="Proteomes" id="UP000828390"/>
    </source>
</evidence>
<keyword evidence="3" id="KW-1185">Reference proteome</keyword>
<accession>A0A9D4QLP0</accession>
<feature type="compositionally biased region" description="Polar residues" evidence="1">
    <location>
        <begin position="16"/>
        <end position="28"/>
    </location>
</feature>
<dbReference type="AlphaFoldDB" id="A0A9D4QLP0"/>
<proteinExistence type="predicted"/>
<reference evidence="2" key="1">
    <citation type="journal article" date="2019" name="bioRxiv">
        <title>The Genome of the Zebra Mussel, Dreissena polymorpha: A Resource for Invasive Species Research.</title>
        <authorList>
            <person name="McCartney M.A."/>
            <person name="Auch B."/>
            <person name="Kono T."/>
            <person name="Mallez S."/>
            <person name="Zhang Y."/>
            <person name="Obille A."/>
            <person name="Becker A."/>
            <person name="Abrahante J.E."/>
            <person name="Garbe J."/>
            <person name="Badalamenti J.P."/>
            <person name="Herman A."/>
            <person name="Mangelson H."/>
            <person name="Liachko I."/>
            <person name="Sullivan S."/>
            <person name="Sone E.D."/>
            <person name="Koren S."/>
            <person name="Silverstein K.A.T."/>
            <person name="Beckman K.B."/>
            <person name="Gohl D.M."/>
        </authorList>
    </citation>
    <scope>NUCLEOTIDE SEQUENCE</scope>
    <source>
        <strain evidence="2">Duluth1</strain>
        <tissue evidence="2">Whole animal</tissue>
    </source>
</reference>
<evidence type="ECO:0000313" key="2">
    <source>
        <dbReference type="EMBL" id="KAH3835786.1"/>
    </source>
</evidence>
<sequence>MISSQGSGDRDPAYKRTNSGKRASTSDTELADYFQFNPKRHRLGCRCTET</sequence>
<dbReference type="EMBL" id="JAIWYP010000004">
    <property type="protein sequence ID" value="KAH3835786.1"/>
    <property type="molecule type" value="Genomic_DNA"/>
</dbReference>